<keyword evidence="1" id="KW-1133">Transmembrane helix</keyword>
<name>A0A4P1K3S1_9CAUL</name>
<feature type="transmembrane region" description="Helical" evidence="1">
    <location>
        <begin position="27"/>
        <end position="45"/>
    </location>
</feature>
<organism evidence="2 3">
    <name type="scientific">Brevundimonas vancanneytii</name>
    <dbReference type="NCBI Taxonomy" id="1325724"/>
    <lineage>
        <taxon>Bacteria</taxon>
        <taxon>Pseudomonadati</taxon>
        <taxon>Pseudomonadota</taxon>
        <taxon>Alphaproteobacteria</taxon>
        <taxon>Caulobacterales</taxon>
        <taxon>Caulobacteraceae</taxon>
        <taxon>Brevundimonas</taxon>
    </lineage>
</organism>
<proteinExistence type="predicted"/>
<evidence type="ECO:0008006" key="4">
    <source>
        <dbReference type="Google" id="ProtNLM"/>
    </source>
</evidence>
<dbReference type="KEGG" id="bvy:NCTC9239_01591"/>
<evidence type="ECO:0000313" key="3">
    <source>
        <dbReference type="Proteomes" id="UP000309952"/>
    </source>
</evidence>
<dbReference type="AlphaFoldDB" id="A0A4P1K3S1"/>
<keyword evidence="1" id="KW-0812">Transmembrane</keyword>
<protein>
    <recommendedName>
        <fullName evidence="4">EamA domain-containing protein</fullName>
    </recommendedName>
</protein>
<dbReference type="Proteomes" id="UP000309952">
    <property type="component" value="Chromosome"/>
</dbReference>
<evidence type="ECO:0000313" key="2">
    <source>
        <dbReference type="EMBL" id="VTO15005.1"/>
    </source>
</evidence>
<evidence type="ECO:0000256" key="1">
    <source>
        <dbReference type="SAM" id="Phobius"/>
    </source>
</evidence>
<accession>A0A4P1K3S1</accession>
<dbReference type="InterPro" id="IPR037185">
    <property type="entry name" value="EmrE-like"/>
</dbReference>
<sequence length="56" mass="6028">MIAAFNFLIPVFGVSLSALFLEESVLRWSYLIALVLVCAGIWLVTRSGAVSKAGRA</sequence>
<dbReference type="SUPFAM" id="SSF103481">
    <property type="entry name" value="Multidrug resistance efflux transporter EmrE"/>
    <property type="match status" value="1"/>
</dbReference>
<dbReference type="EMBL" id="LR588407">
    <property type="protein sequence ID" value="VTO15005.1"/>
    <property type="molecule type" value="Genomic_DNA"/>
</dbReference>
<keyword evidence="3" id="KW-1185">Reference proteome</keyword>
<gene>
    <name evidence="2" type="ORF">NCTC9239_01591</name>
</gene>
<reference evidence="2 3" key="1">
    <citation type="submission" date="2019-04" db="EMBL/GenBank/DDBJ databases">
        <authorList>
            <consortium name="Pathogen Informatics"/>
        </authorList>
    </citation>
    <scope>NUCLEOTIDE SEQUENCE [LARGE SCALE GENOMIC DNA]</scope>
    <source>
        <strain evidence="2 3">NCTC9239</strain>
    </source>
</reference>
<keyword evidence="1" id="KW-0472">Membrane</keyword>
<dbReference type="RefSeq" id="WP_252970079.1">
    <property type="nucleotide sequence ID" value="NZ_LR588407.1"/>
</dbReference>